<gene>
    <name evidence="4" type="primary">ESM1</name>
    <name evidence="3" type="ORF">CCAP1982_LOCUS8393</name>
</gene>
<dbReference type="Pfam" id="PF07648">
    <property type="entry name" value="Kazal_2"/>
    <property type="match status" value="1"/>
</dbReference>
<dbReference type="GeneID" id="101463335"/>
<evidence type="ECO:0000259" key="2">
    <source>
        <dbReference type="PROSITE" id="PS51465"/>
    </source>
</evidence>
<dbReference type="InterPro" id="IPR036058">
    <property type="entry name" value="Kazal_dom_sf"/>
</dbReference>
<keyword evidence="5" id="KW-1185">Reference proteome</keyword>
<name>W8BW72_CERCA</name>
<dbReference type="InterPro" id="IPR002350">
    <property type="entry name" value="Kazal_dom"/>
</dbReference>
<dbReference type="OrthoDB" id="126772at2759"/>
<evidence type="ECO:0000313" key="3">
    <source>
        <dbReference type="EMBL" id="CAD6999882.1"/>
    </source>
</evidence>
<protein>
    <submittedName>
        <fullName evidence="3">(Mediterranean fruit fly) hypothetical protein</fullName>
    </submittedName>
    <submittedName>
        <fullName evidence="4">Enhancer of split M1 protein</fullName>
    </submittedName>
</protein>
<reference evidence="3" key="3">
    <citation type="submission" date="2020-11" db="EMBL/GenBank/DDBJ databases">
        <authorList>
            <person name="Whitehead M."/>
        </authorList>
    </citation>
    <scope>NUCLEOTIDE SEQUENCE</scope>
    <source>
        <strain evidence="3">EGII</strain>
    </source>
</reference>
<feature type="signal peptide" evidence="1">
    <location>
        <begin position="1"/>
        <end position="19"/>
    </location>
</feature>
<dbReference type="CDD" id="cd00104">
    <property type="entry name" value="KAZAL_FS"/>
    <property type="match status" value="1"/>
</dbReference>
<dbReference type="KEGG" id="ccat:101463335"/>
<keyword evidence="1" id="KW-0732">Signal</keyword>
<reference evidence="4" key="2">
    <citation type="journal article" date="2014" name="BMC Genomics">
        <title>A genomic perspective to assessing quality of mass-reared SIT flies used in Mediterranean fruit fly (Ceratitis capitata) eradication in California.</title>
        <authorList>
            <person name="Calla B."/>
            <person name="Hall B."/>
            <person name="Hou S."/>
            <person name="Geib S.M."/>
        </authorList>
    </citation>
    <scope>NUCLEOTIDE SEQUENCE</scope>
</reference>
<dbReference type="AlphaFoldDB" id="W8BW72"/>
<evidence type="ECO:0000313" key="4">
    <source>
        <dbReference type="EMBL" id="JAC05566.1"/>
    </source>
</evidence>
<accession>W8BW72</accession>
<dbReference type="EMBL" id="GAMC01000990">
    <property type="protein sequence ID" value="JAC05566.1"/>
    <property type="molecule type" value="mRNA"/>
</dbReference>
<dbReference type="SMART" id="SM00280">
    <property type="entry name" value="KAZAL"/>
    <property type="match status" value="2"/>
</dbReference>
<feature type="chain" id="PRO_5033708412" evidence="1">
    <location>
        <begin position="20"/>
        <end position="140"/>
    </location>
</feature>
<feature type="domain" description="Kazal-like" evidence="2">
    <location>
        <begin position="85"/>
        <end position="140"/>
    </location>
</feature>
<dbReference type="SUPFAM" id="SSF100895">
    <property type="entry name" value="Kazal-type serine protease inhibitors"/>
    <property type="match status" value="2"/>
</dbReference>
<evidence type="ECO:0000313" key="5">
    <source>
        <dbReference type="Proteomes" id="UP000606786"/>
    </source>
</evidence>
<dbReference type="PROSITE" id="PS51465">
    <property type="entry name" value="KAZAL_2"/>
    <property type="match status" value="1"/>
</dbReference>
<dbReference type="Gene3D" id="3.30.60.30">
    <property type="match status" value="2"/>
</dbReference>
<dbReference type="Proteomes" id="UP000606786">
    <property type="component" value="Unassembled WGS sequence"/>
</dbReference>
<organism evidence="4">
    <name type="scientific">Ceratitis capitata</name>
    <name type="common">Mediterranean fruit fly</name>
    <name type="synonym">Tephritis capitata</name>
    <dbReference type="NCBI Taxonomy" id="7213"/>
    <lineage>
        <taxon>Eukaryota</taxon>
        <taxon>Metazoa</taxon>
        <taxon>Ecdysozoa</taxon>
        <taxon>Arthropoda</taxon>
        <taxon>Hexapoda</taxon>
        <taxon>Insecta</taxon>
        <taxon>Pterygota</taxon>
        <taxon>Neoptera</taxon>
        <taxon>Endopterygota</taxon>
        <taxon>Diptera</taxon>
        <taxon>Brachycera</taxon>
        <taxon>Muscomorpha</taxon>
        <taxon>Tephritoidea</taxon>
        <taxon>Tephritidae</taxon>
        <taxon>Ceratitis</taxon>
        <taxon>Ceratitis</taxon>
    </lineage>
</organism>
<dbReference type="EMBL" id="CAJHJT010000012">
    <property type="protein sequence ID" value="CAD6999882.1"/>
    <property type="molecule type" value="Genomic_DNA"/>
</dbReference>
<sequence length="140" mass="15560">MKIITTTVFLIVLAAAVQGEQKNISANCTNACPKIFDPVCAVSGGEDELVYRYFHNDCLKRYASCSTGTVWRITSLSRCLEHVDPLVREQCLRPCPFIYEPICASNGKTKEIFGNSCILDVENCLAVEAWTLIEDSECDL</sequence>
<evidence type="ECO:0000256" key="1">
    <source>
        <dbReference type="SAM" id="SignalP"/>
    </source>
</evidence>
<proteinExistence type="evidence at transcript level"/>
<reference evidence="4" key="1">
    <citation type="submission" date="2013-07" db="EMBL/GenBank/DDBJ databases">
        <authorList>
            <person name="Geib S."/>
        </authorList>
    </citation>
    <scope>NUCLEOTIDE SEQUENCE</scope>
</reference>